<feature type="coiled-coil region" evidence="1">
    <location>
        <begin position="246"/>
        <end position="280"/>
    </location>
</feature>
<reference evidence="3" key="3">
    <citation type="journal article" date="2017" name="Nature">
        <title>Genome sequence of the progenitor of the wheat D genome Aegilops tauschii.</title>
        <authorList>
            <person name="Luo M.C."/>
            <person name="Gu Y.Q."/>
            <person name="Puiu D."/>
            <person name="Wang H."/>
            <person name="Twardziok S.O."/>
            <person name="Deal K.R."/>
            <person name="Huo N."/>
            <person name="Zhu T."/>
            <person name="Wang L."/>
            <person name="Wang Y."/>
            <person name="McGuire P.E."/>
            <person name="Liu S."/>
            <person name="Long H."/>
            <person name="Ramasamy R.K."/>
            <person name="Rodriguez J.C."/>
            <person name="Van S.L."/>
            <person name="Yuan L."/>
            <person name="Wang Z."/>
            <person name="Xia Z."/>
            <person name="Xiao L."/>
            <person name="Anderson O.D."/>
            <person name="Ouyang S."/>
            <person name="Liang Y."/>
            <person name="Zimin A.V."/>
            <person name="Pertea G."/>
            <person name="Qi P."/>
            <person name="Bennetzen J.L."/>
            <person name="Dai X."/>
            <person name="Dawson M.W."/>
            <person name="Muller H.G."/>
            <person name="Kugler K."/>
            <person name="Rivarola-Duarte L."/>
            <person name="Spannagl M."/>
            <person name="Mayer K.F.X."/>
            <person name="Lu F.H."/>
            <person name="Bevan M.W."/>
            <person name="Leroy P."/>
            <person name="Li P."/>
            <person name="You F.M."/>
            <person name="Sun Q."/>
            <person name="Liu Z."/>
            <person name="Lyons E."/>
            <person name="Wicker T."/>
            <person name="Salzberg S.L."/>
            <person name="Devos K.M."/>
            <person name="Dvorak J."/>
        </authorList>
    </citation>
    <scope>NUCLEOTIDE SEQUENCE [LARGE SCALE GENOMIC DNA]</scope>
    <source>
        <strain evidence="3">cv. AL8/78</strain>
    </source>
</reference>
<keyword evidence="1" id="KW-0175">Coiled coil</keyword>
<dbReference type="Gramene" id="AET1Gv20756100.3">
    <property type="protein sequence ID" value="AET1Gv20756100.3"/>
    <property type="gene ID" value="AET1Gv20756100"/>
</dbReference>
<evidence type="ECO:0000313" key="3">
    <source>
        <dbReference type="EnsemblPlants" id="AET1Gv20756100.3"/>
    </source>
</evidence>
<reference evidence="3" key="5">
    <citation type="journal article" date="2021" name="G3 (Bethesda)">
        <title>Aegilops tauschii genome assembly Aet v5.0 features greater sequence contiguity and improved annotation.</title>
        <authorList>
            <person name="Wang L."/>
            <person name="Zhu T."/>
            <person name="Rodriguez J.C."/>
            <person name="Deal K.R."/>
            <person name="Dubcovsky J."/>
            <person name="McGuire P.E."/>
            <person name="Lux T."/>
            <person name="Spannagl M."/>
            <person name="Mayer K.F.X."/>
            <person name="Baldrich P."/>
            <person name="Meyers B.C."/>
            <person name="Huo N."/>
            <person name="Gu Y.Q."/>
            <person name="Zhou H."/>
            <person name="Devos K.M."/>
            <person name="Bennetzen J.L."/>
            <person name="Unver T."/>
            <person name="Budak H."/>
            <person name="Gulick P.J."/>
            <person name="Galiba G."/>
            <person name="Kalapos B."/>
            <person name="Nelson D.R."/>
            <person name="Li P."/>
            <person name="You F.M."/>
            <person name="Luo M.C."/>
            <person name="Dvorak J."/>
        </authorList>
    </citation>
    <scope>NUCLEOTIDE SEQUENCE [LARGE SCALE GENOMIC DNA]</scope>
    <source>
        <strain evidence="3">cv. AL8/78</strain>
    </source>
</reference>
<accession>A0A452ZG02</accession>
<dbReference type="AlphaFoldDB" id="A0A452ZG02"/>
<feature type="compositionally biased region" description="Low complexity" evidence="2">
    <location>
        <begin position="1"/>
        <end position="14"/>
    </location>
</feature>
<organism evidence="3 4">
    <name type="scientific">Aegilops tauschii subsp. strangulata</name>
    <name type="common">Goatgrass</name>
    <dbReference type="NCBI Taxonomy" id="200361"/>
    <lineage>
        <taxon>Eukaryota</taxon>
        <taxon>Viridiplantae</taxon>
        <taxon>Streptophyta</taxon>
        <taxon>Embryophyta</taxon>
        <taxon>Tracheophyta</taxon>
        <taxon>Spermatophyta</taxon>
        <taxon>Magnoliopsida</taxon>
        <taxon>Liliopsida</taxon>
        <taxon>Poales</taxon>
        <taxon>Poaceae</taxon>
        <taxon>BOP clade</taxon>
        <taxon>Pooideae</taxon>
        <taxon>Triticodae</taxon>
        <taxon>Triticeae</taxon>
        <taxon>Triticinae</taxon>
        <taxon>Aegilops</taxon>
    </lineage>
</organism>
<feature type="compositionally biased region" description="Low complexity" evidence="2">
    <location>
        <begin position="105"/>
        <end position="121"/>
    </location>
</feature>
<feature type="compositionally biased region" description="Low complexity" evidence="2">
    <location>
        <begin position="83"/>
        <end position="95"/>
    </location>
</feature>
<name>A0A452ZG02_AEGTS</name>
<feature type="compositionally biased region" description="Low complexity" evidence="2">
    <location>
        <begin position="554"/>
        <end position="567"/>
    </location>
</feature>
<evidence type="ECO:0000313" key="4">
    <source>
        <dbReference type="Proteomes" id="UP000015105"/>
    </source>
</evidence>
<reference evidence="4" key="2">
    <citation type="journal article" date="2017" name="Nat. Plants">
        <title>The Aegilops tauschii genome reveals multiple impacts of transposons.</title>
        <authorList>
            <person name="Zhao G."/>
            <person name="Zou C."/>
            <person name="Li K."/>
            <person name="Wang K."/>
            <person name="Li T."/>
            <person name="Gao L."/>
            <person name="Zhang X."/>
            <person name="Wang H."/>
            <person name="Yang Z."/>
            <person name="Liu X."/>
            <person name="Jiang W."/>
            <person name="Mao L."/>
            <person name="Kong X."/>
            <person name="Jiao Y."/>
            <person name="Jia J."/>
        </authorList>
    </citation>
    <scope>NUCLEOTIDE SEQUENCE [LARGE SCALE GENOMIC DNA]</scope>
    <source>
        <strain evidence="4">cv. AL8/78</strain>
    </source>
</reference>
<dbReference type="PANTHER" id="PTHR31071:SF2">
    <property type="entry name" value="ACTIN CYTOSKELETON-REGULATORY COMPLEX PAN-LIKE PROTEIN"/>
    <property type="match status" value="1"/>
</dbReference>
<dbReference type="PANTHER" id="PTHR31071">
    <property type="entry name" value="GB|AAF24581.1"/>
    <property type="match status" value="1"/>
</dbReference>
<feature type="region of interest" description="Disordered" evidence="2">
    <location>
        <begin position="684"/>
        <end position="707"/>
    </location>
</feature>
<evidence type="ECO:0000256" key="2">
    <source>
        <dbReference type="SAM" id="MobiDB-lite"/>
    </source>
</evidence>
<dbReference type="InterPro" id="IPR043424">
    <property type="entry name" value="BLT-like"/>
</dbReference>
<feature type="region of interest" description="Disordered" evidence="2">
    <location>
        <begin position="1"/>
        <end position="130"/>
    </location>
</feature>
<dbReference type="EnsemblPlants" id="AET1Gv20756100.3">
    <property type="protein sequence ID" value="AET1Gv20756100.3"/>
    <property type="gene ID" value="AET1Gv20756100"/>
</dbReference>
<feature type="coiled-coil region" evidence="1">
    <location>
        <begin position="307"/>
        <end position="394"/>
    </location>
</feature>
<reference evidence="4" key="1">
    <citation type="journal article" date="2014" name="Science">
        <title>Ancient hybridizations among the ancestral genomes of bread wheat.</title>
        <authorList>
            <consortium name="International Wheat Genome Sequencing Consortium,"/>
            <person name="Marcussen T."/>
            <person name="Sandve S.R."/>
            <person name="Heier L."/>
            <person name="Spannagl M."/>
            <person name="Pfeifer M."/>
            <person name="Jakobsen K.S."/>
            <person name="Wulff B.B."/>
            <person name="Steuernagel B."/>
            <person name="Mayer K.F."/>
            <person name="Olsen O.A."/>
        </authorList>
    </citation>
    <scope>NUCLEOTIDE SEQUENCE [LARGE SCALE GENOMIC DNA]</scope>
    <source>
        <strain evidence="4">cv. AL8/78</strain>
    </source>
</reference>
<dbReference type="Proteomes" id="UP000015105">
    <property type="component" value="Chromosome 1D"/>
</dbReference>
<reference evidence="3" key="4">
    <citation type="submission" date="2019-03" db="UniProtKB">
        <authorList>
            <consortium name="EnsemblPlants"/>
        </authorList>
    </citation>
    <scope>IDENTIFICATION</scope>
</reference>
<feature type="compositionally biased region" description="Basic and acidic residues" evidence="2">
    <location>
        <begin position="697"/>
        <end position="707"/>
    </location>
</feature>
<feature type="compositionally biased region" description="Basic and acidic residues" evidence="2">
    <location>
        <begin position="158"/>
        <end position="167"/>
    </location>
</feature>
<protein>
    <submittedName>
        <fullName evidence="3">Uncharacterized protein</fullName>
    </submittedName>
</protein>
<sequence length="718" mass="79946">ASRIKTTTGHTHTTASPAVAPAVLDLARRPARASASLPPPVNATAPARRRRPLSERASPRPMARSRRPRTPQAKSPPPRSREPAAVAAASPGPASRPRPRRRLRVQSPSLAASARRVAAAPPATPPLRWPGDAAARVGAGAASVRKIAAALWRVHPVPEEPRRRPEPNPKPLHTPDRCNYYKAVLEGRSGRKPLGNGSIHEVGAYSPSPRIEMEVATKWDRRCLNTSRDADCDSFDRYPVSADAEISALRAELMQAHNRIHELEAESRSAKKKLDHMLRSLSEEKASWKSREHDKVRDIFDGVKESLNRERKNRQRAEIMNSKLATEVSELKLVAKRYLQDYEKERKARELMEEVCDELAKEIAEDKAEVEALKSESMKMRDELEEERKMLQMAEVWREERVQMKLVDAKLTLDSKYSHLSDLQSEVEAFLSSHGGNTADKEMVRDAERLREAICSMKFHDIKEFSYKPPPASEDIFAVFEELRQREDTDEKEIGQCNGDIPIGHATKIHTVSPETDIFLEKPSKRYPHQPCARNEEEDDSGWETVSHVDEHGSSNSPGGSEPSVNGFCGGNGASVSGTDCDDNSENCRSISGISEVCSTTAEKYRKRGPSFARLWRSSNNDNGRKKTGSELLNGMLSSGRMSNSALSPTLKGSEVCTVSPSVGEWSPELVNPHVVRAMKGRIEWPQGAKKQSLKSKPLDSRFDGRKVQLRQALKQKI</sequence>
<feature type="region of interest" description="Disordered" evidence="2">
    <location>
        <begin position="524"/>
        <end position="568"/>
    </location>
</feature>
<keyword evidence="4" id="KW-1185">Reference proteome</keyword>
<dbReference type="STRING" id="200361.A0A452ZG02"/>
<proteinExistence type="predicted"/>
<evidence type="ECO:0000256" key="1">
    <source>
        <dbReference type="SAM" id="Coils"/>
    </source>
</evidence>
<feature type="region of interest" description="Disordered" evidence="2">
    <location>
        <begin position="158"/>
        <end position="177"/>
    </location>
</feature>